<reference evidence="8" key="1">
    <citation type="submission" date="2019-12" db="EMBL/GenBank/DDBJ databases">
        <title>Genome sequencing and annotation of Brassica cretica.</title>
        <authorList>
            <person name="Studholme D.J."/>
            <person name="Sarris P.F."/>
        </authorList>
    </citation>
    <scope>NUCLEOTIDE SEQUENCE</scope>
    <source>
        <strain evidence="8">PFS-001/15</strain>
        <tissue evidence="8">Leaf</tissue>
    </source>
</reference>
<dbReference type="GO" id="GO:0016787">
    <property type="term" value="F:hydrolase activity"/>
    <property type="evidence" value="ECO:0007669"/>
    <property type="project" value="UniProtKB-KW"/>
</dbReference>
<sequence>MRRFDNIYADIGDEQSLLQSLSTFSGHLKQISEIISHSTSRSLVLLDEGWKYSSHLQRAVLCSPWQLHITESLRCLNTEEEGDNGRQAWKKKPTHKKSENSTRARENVAPVVEEHVEEQSDGNNSDDLSPDLYQPSEEIKGRKRKNPSSISGGVSTRPRARKAVSDGNEPVGEDVVHEDSTRVREKTAVSLSLDSESEDMSAVSSKLWTLDPGKILTMAASLASLSYSIKTGAQPLFNRHGGHRLRPSCLLPLPPSIGKHITSCSRRQRSMKNPSALETSDGAVNVQVDDDEEETCELVNRTEVSIDGVEAHLLTAVKNNNGTGLLLLSDVFGFQDSSTSDFAYRVACNGYNVLVPDLFRGDSWSKNRPGSEYEEWRRGHDMNRILKDTTTLTEWMVDEFAAAGISKKLGVIGFCFGGGRVVDVLAADKNGYFSTGISFYGTRINSAVAGDVNVPVLFIAGDIDPLCQVEGLKEIVEKIGEESKVLVFEGRSHGFVHRPETPEDDRDAEEAFSVMRNWVHQHLLLGN</sequence>
<dbReference type="GO" id="GO:0005829">
    <property type="term" value="C:cytosol"/>
    <property type="evidence" value="ECO:0007669"/>
    <property type="project" value="UniProtKB-SubCell"/>
</dbReference>
<dbReference type="SUPFAM" id="SSF53474">
    <property type="entry name" value="alpha/beta-Hydrolases"/>
    <property type="match status" value="1"/>
</dbReference>
<dbReference type="Proteomes" id="UP000712281">
    <property type="component" value="Unassembled WGS sequence"/>
</dbReference>
<evidence type="ECO:0000259" key="7">
    <source>
        <dbReference type="Pfam" id="PF01738"/>
    </source>
</evidence>
<dbReference type="EMBL" id="QGKW02000276">
    <property type="protein sequence ID" value="KAF2606288.1"/>
    <property type="molecule type" value="Genomic_DNA"/>
</dbReference>
<organism evidence="8 9">
    <name type="scientific">Brassica cretica</name>
    <name type="common">Mustard</name>
    <dbReference type="NCBI Taxonomy" id="69181"/>
    <lineage>
        <taxon>Eukaryota</taxon>
        <taxon>Viridiplantae</taxon>
        <taxon>Streptophyta</taxon>
        <taxon>Embryophyta</taxon>
        <taxon>Tracheophyta</taxon>
        <taxon>Spermatophyta</taxon>
        <taxon>Magnoliopsida</taxon>
        <taxon>eudicotyledons</taxon>
        <taxon>Gunneridae</taxon>
        <taxon>Pentapetalae</taxon>
        <taxon>rosids</taxon>
        <taxon>malvids</taxon>
        <taxon>Brassicales</taxon>
        <taxon>Brassicaceae</taxon>
        <taxon>Brassiceae</taxon>
        <taxon>Brassica</taxon>
    </lineage>
</organism>
<name>A0A8S9LL88_BRACR</name>
<evidence type="ECO:0000313" key="8">
    <source>
        <dbReference type="EMBL" id="KAF2606288.1"/>
    </source>
</evidence>
<feature type="compositionally biased region" description="Basic and acidic residues" evidence="6">
    <location>
        <begin position="96"/>
        <end position="118"/>
    </location>
</feature>
<feature type="domain" description="Dienelactone hydrolase" evidence="7">
    <location>
        <begin position="317"/>
        <end position="522"/>
    </location>
</feature>
<feature type="compositionally biased region" description="Basic and acidic residues" evidence="6">
    <location>
        <begin position="174"/>
        <end position="183"/>
    </location>
</feature>
<evidence type="ECO:0000256" key="1">
    <source>
        <dbReference type="ARBA" id="ARBA00004514"/>
    </source>
</evidence>
<evidence type="ECO:0000256" key="2">
    <source>
        <dbReference type="ARBA" id="ARBA00008456"/>
    </source>
</evidence>
<dbReference type="PANTHER" id="PTHR46812">
    <property type="entry name" value="CARBOXYMETHYLENEBUTENOLIDASE HOMOLOG"/>
    <property type="match status" value="1"/>
</dbReference>
<evidence type="ECO:0000256" key="5">
    <source>
        <dbReference type="ARBA" id="ARBA00022801"/>
    </source>
</evidence>
<dbReference type="Gene3D" id="3.40.50.300">
    <property type="entry name" value="P-loop containing nucleotide triphosphate hydrolases"/>
    <property type="match status" value="1"/>
</dbReference>
<gene>
    <name evidence="8" type="ORF">F2Q68_00044048</name>
</gene>
<evidence type="ECO:0000313" key="9">
    <source>
        <dbReference type="Proteomes" id="UP000712281"/>
    </source>
</evidence>
<dbReference type="InterPro" id="IPR027417">
    <property type="entry name" value="P-loop_NTPase"/>
</dbReference>
<dbReference type="InterPro" id="IPR029058">
    <property type="entry name" value="AB_hydrolase_fold"/>
</dbReference>
<dbReference type="PANTHER" id="PTHR46812:SF1">
    <property type="entry name" value="CARBOXYMETHYLENEBUTENOLIDASE HOMOLOG"/>
    <property type="match status" value="1"/>
</dbReference>
<evidence type="ECO:0000256" key="4">
    <source>
        <dbReference type="ARBA" id="ARBA00022490"/>
    </source>
</evidence>
<protein>
    <recommendedName>
        <fullName evidence="3">Carboxymethylenebutenolidase homolog</fullName>
    </recommendedName>
</protein>
<dbReference type="Gene3D" id="3.40.50.1820">
    <property type="entry name" value="alpha/beta hydrolase"/>
    <property type="match status" value="1"/>
</dbReference>
<dbReference type="AlphaFoldDB" id="A0A8S9LL88"/>
<comment type="subcellular location">
    <subcellularLocation>
        <location evidence="1">Cytoplasm</location>
        <location evidence="1">Cytosol</location>
    </subcellularLocation>
</comment>
<dbReference type="InterPro" id="IPR002925">
    <property type="entry name" value="Dienelactn_hydro"/>
</dbReference>
<comment type="caution">
    <text evidence="8">The sequence shown here is derived from an EMBL/GenBank/DDBJ whole genome shotgun (WGS) entry which is preliminary data.</text>
</comment>
<feature type="region of interest" description="Disordered" evidence="6">
    <location>
        <begin position="79"/>
        <end position="183"/>
    </location>
</feature>
<proteinExistence type="inferred from homology"/>
<evidence type="ECO:0000256" key="3">
    <source>
        <dbReference type="ARBA" id="ARBA00014180"/>
    </source>
</evidence>
<evidence type="ECO:0000256" key="6">
    <source>
        <dbReference type="SAM" id="MobiDB-lite"/>
    </source>
</evidence>
<dbReference type="GO" id="GO:0009507">
    <property type="term" value="C:chloroplast"/>
    <property type="evidence" value="ECO:0007669"/>
    <property type="project" value="TreeGrafter"/>
</dbReference>
<comment type="similarity">
    <text evidence="2">Belongs to the dienelactone hydrolase family.</text>
</comment>
<keyword evidence="5" id="KW-0378">Hydrolase</keyword>
<accession>A0A8S9LL88</accession>
<dbReference type="InterPro" id="IPR042946">
    <property type="entry name" value="CMBL"/>
</dbReference>
<dbReference type="Pfam" id="PF01738">
    <property type="entry name" value="DLH"/>
    <property type="match status" value="1"/>
</dbReference>
<keyword evidence="4" id="KW-0963">Cytoplasm</keyword>